<proteinExistence type="predicted"/>
<evidence type="ECO:0000313" key="2">
    <source>
        <dbReference type="Proteomes" id="UP000322873"/>
    </source>
</evidence>
<sequence length="74" mass="8580">MMNGSAWLADGGLHTFEGRRRIFPGELKGVKISLNRLLQKVNYDMRERERYELMGFKLIGGRIARQVNGRWADV</sequence>
<reference evidence="1 2" key="1">
    <citation type="submission" date="2019-06" db="EMBL/GenBank/DDBJ databases">
        <title>Genome Sequence of the Brown Rot Fungal Pathogen Monilinia fructicola.</title>
        <authorList>
            <person name="De Miccolis Angelini R.M."/>
            <person name="Landi L."/>
            <person name="Abate D."/>
            <person name="Pollastro S."/>
            <person name="Romanazzi G."/>
            <person name="Faretra F."/>
        </authorList>
    </citation>
    <scope>NUCLEOTIDE SEQUENCE [LARGE SCALE GENOMIC DNA]</scope>
    <source>
        <strain evidence="1 2">Mfrc123</strain>
    </source>
</reference>
<dbReference type="Proteomes" id="UP000322873">
    <property type="component" value="Unassembled WGS sequence"/>
</dbReference>
<accession>A0A5M9JNZ8</accession>
<organism evidence="1 2">
    <name type="scientific">Monilinia fructicola</name>
    <name type="common">Brown rot fungus</name>
    <name type="synonym">Ciboria fructicola</name>
    <dbReference type="NCBI Taxonomy" id="38448"/>
    <lineage>
        <taxon>Eukaryota</taxon>
        <taxon>Fungi</taxon>
        <taxon>Dikarya</taxon>
        <taxon>Ascomycota</taxon>
        <taxon>Pezizomycotina</taxon>
        <taxon>Leotiomycetes</taxon>
        <taxon>Helotiales</taxon>
        <taxon>Sclerotiniaceae</taxon>
        <taxon>Monilinia</taxon>
    </lineage>
</organism>
<gene>
    <name evidence="1" type="ORF">EYC84_002713</name>
</gene>
<dbReference type="EMBL" id="VICG01000007">
    <property type="protein sequence ID" value="KAA8570427.1"/>
    <property type="molecule type" value="Genomic_DNA"/>
</dbReference>
<name>A0A5M9JNZ8_MONFR</name>
<protein>
    <submittedName>
        <fullName evidence="1">Uncharacterized protein</fullName>
    </submittedName>
</protein>
<keyword evidence="2" id="KW-1185">Reference proteome</keyword>
<comment type="caution">
    <text evidence="1">The sequence shown here is derived from an EMBL/GenBank/DDBJ whole genome shotgun (WGS) entry which is preliminary data.</text>
</comment>
<dbReference type="AlphaFoldDB" id="A0A5M9JNZ8"/>
<evidence type="ECO:0000313" key="1">
    <source>
        <dbReference type="EMBL" id="KAA8570427.1"/>
    </source>
</evidence>